<dbReference type="InterPro" id="IPR002155">
    <property type="entry name" value="Thiolase"/>
</dbReference>
<comment type="similarity">
    <text evidence="1 6">Belongs to the thiolase-like superfamily. Thiolase family.</text>
</comment>
<feature type="domain" description="Thiolase N-terminal" evidence="7">
    <location>
        <begin position="14"/>
        <end position="266"/>
    </location>
</feature>
<keyword evidence="2 6" id="KW-0808">Transferase</keyword>
<evidence type="ECO:0000256" key="2">
    <source>
        <dbReference type="ARBA" id="ARBA00022679"/>
    </source>
</evidence>
<evidence type="ECO:0000256" key="1">
    <source>
        <dbReference type="ARBA" id="ARBA00010982"/>
    </source>
</evidence>
<dbReference type="Gene3D" id="3.40.47.10">
    <property type="match status" value="2"/>
</dbReference>
<dbReference type="EMBL" id="GU080137">
    <property type="protein sequence ID" value="ADB04334.1"/>
    <property type="molecule type" value="Genomic_DNA"/>
</dbReference>
<dbReference type="PANTHER" id="PTHR43853:SF2">
    <property type="entry name" value="3-OXOADIPYL-COA_3-OXO-5,6-DEHYDROSUBERYL-COA THIOLASE"/>
    <property type="match status" value="1"/>
</dbReference>
<evidence type="ECO:0000256" key="5">
    <source>
        <dbReference type="PIRSR" id="PIRSR000429-1"/>
    </source>
</evidence>
<sequence>MRGVSLMAKELRDVVVVDAVRTAFGKAGEKGIFWKTRADDLVVPLLKALISRNPGVTPAMIEDSIWGITNQMKEQGGTLGRVATMLADWGQEVPGCSIDRMCAGGLTAIGFGLTYIAAGMADCIVAGGVEHMGHLPMGYMRDPHPRSLEVMGGPTSLNMGQTAENIHERFPEFTKEMADRYAVECQRKADEAIKAGKMKDMIIPIEVELEDGTKTIADKDQPPRAGATMEGMASLKTPFKENGNVTAGNSSGLNDGAAASLLMSEKKAKEMGLKPKMRWIATAVSSVDPTVMGIAPVPATKKVLEKAGLTMDDMDIIELNEAFAVQALYCLDRLGLKWDDPRVNQWGGSIAFGHPLASSGPRLVAFLAGLFKENPGAKYGLATMCVGRGQGYSVIFENLQR</sequence>
<dbReference type="InterPro" id="IPR016039">
    <property type="entry name" value="Thiolase-like"/>
</dbReference>
<protein>
    <recommendedName>
        <fullName evidence="4">acetyl-CoA C-acyltransferase</fullName>
        <ecNumber evidence="4">2.3.1.16</ecNumber>
    </recommendedName>
</protein>
<organism evidence="9">
    <name type="scientific">bacterium enrichment culture clone N47</name>
    <dbReference type="NCBI Taxonomy" id="700510"/>
    <lineage>
        <taxon>Bacteria</taxon>
        <taxon>environmental samples</taxon>
    </lineage>
</organism>
<dbReference type="InterPro" id="IPR020610">
    <property type="entry name" value="Thiolase_AS"/>
</dbReference>
<dbReference type="GO" id="GO:0003988">
    <property type="term" value="F:acetyl-CoA C-acyltransferase activity"/>
    <property type="evidence" value="ECO:0007669"/>
    <property type="project" value="UniProtKB-EC"/>
</dbReference>
<dbReference type="SUPFAM" id="SSF53901">
    <property type="entry name" value="Thiolase-like"/>
    <property type="match status" value="2"/>
</dbReference>
<evidence type="ECO:0000256" key="3">
    <source>
        <dbReference type="ARBA" id="ARBA00023315"/>
    </source>
</evidence>
<proteinExistence type="inferred from homology"/>
<dbReference type="Pfam" id="PF00108">
    <property type="entry name" value="Thiolase_N"/>
    <property type="match status" value="1"/>
</dbReference>
<dbReference type="AlphaFoldDB" id="D2XBL5"/>
<dbReference type="EC" id="2.3.1.16" evidence="4"/>
<dbReference type="Pfam" id="PF02803">
    <property type="entry name" value="Thiolase_C"/>
    <property type="match status" value="1"/>
</dbReference>
<feature type="active site" description="Acyl-thioester intermediate" evidence="5">
    <location>
        <position position="102"/>
    </location>
</feature>
<name>D2XBL5_9BACT</name>
<keyword evidence="3 6" id="KW-0012">Acyltransferase</keyword>
<dbReference type="InterPro" id="IPR050215">
    <property type="entry name" value="Thiolase-like_sf_Thiolase"/>
</dbReference>
<dbReference type="NCBIfam" id="TIGR01930">
    <property type="entry name" value="AcCoA-C-Actrans"/>
    <property type="match status" value="1"/>
</dbReference>
<dbReference type="PROSITE" id="PS00737">
    <property type="entry name" value="THIOLASE_2"/>
    <property type="match status" value="1"/>
</dbReference>
<feature type="non-terminal residue" evidence="9">
    <location>
        <position position="401"/>
    </location>
</feature>
<dbReference type="GO" id="GO:0005737">
    <property type="term" value="C:cytoplasm"/>
    <property type="evidence" value="ECO:0007669"/>
    <property type="project" value="UniProtKB-ARBA"/>
</dbReference>
<dbReference type="InterPro" id="IPR020617">
    <property type="entry name" value="Thiolase_C"/>
</dbReference>
<feature type="active site" description="Proton acceptor" evidence="5">
    <location>
        <position position="385"/>
    </location>
</feature>
<evidence type="ECO:0000259" key="8">
    <source>
        <dbReference type="Pfam" id="PF02803"/>
    </source>
</evidence>
<reference evidence="9" key="1">
    <citation type="journal article" date="2010" name="J. Bacteriol.">
        <title>Combined genomic and proteomic approaches identify gene clusters involved in anaerobic 2-methylnaphthalene degradation in the sulfate-reducing enrichment culture N47.</title>
        <authorList>
            <person name="Selesi D."/>
            <person name="Jehmlich N."/>
            <person name="von Bergen M."/>
            <person name="Schmidt F."/>
            <person name="Rattei T."/>
            <person name="Tischler P."/>
            <person name="Lueders T."/>
            <person name="Meckenstock R.U."/>
        </authorList>
    </citation>
    <scope>NUCLEOTIDE SEQUENCE</scope>
</reference>
<dbReference type="GO" id="GO:0006635">
    <property type="term" value="P:fatty acid beta-oxidation"/>
    <property type="evidence" value="ECO:0007669"/>
    <property type="project" value="TreeGrafter"/>
</dbReference>
<dbReference type="PIRSF" id="PIRSF000429">
    <property type="entry name" value="Ac-CoA_Ac_transf"/>
    <property type="match status" value="1"/>
</dbReference>
<accession>D2XBL5</accession>
<feature type="domain" description="Thiolase C-terminal" evidence="8">
    <location>
        <begin position="274"/>
        <end position="397"/>
    </location>
</feature>
<evidence type="ECO:0000259" key="7">
    <source>
        <dbReference type="Pfam" id="PF00108"/>
    </source>
</evidence>
<dbReference type="InterPro" id="IPR020616">
    <property type="entry name" value="Thiolase_N"/>
</dbReference>
<dbReference type="CDD" id="cd00751">
    <property type="entry name" value="thiolase"/>
    <property type="match status" value="1"/>
</dbReference>
<dbReference type="PROSITE" id="PS00099">
    <property type="entry name" value="THIOLASE_3"/>
    <property type="match status" value="1"/>
</dbReference>
<evidence type="ECO:0000313" key="9">
    <source>
        <dbReference type="EMBL" id="ADB04334.1"/>
    </source>
</evidence>
<feature type="active site" description="Proton acceptor" evidence="5">
    <location>
        <position position="354"/>
    </location>
</feature>
<dbReference type="GO" id="GO:0010124">
    <property type="term" value="P:phenylacetate catabolic process"/>
    <property type="evidence" value="ECO:0007669"/>
    <property type="project" value="TreeGrafter"/>
</dbReference>
<evidence type="ECO:0000256" key="4">
    <source>
        <dbReference type="ARBA" id="ARBA00024073"/>
    </source>
</evidence>
<dbReference type="PANTHER" id="PTHR43853">
    <property type="entry name" value="3-KETOACYL-COA THIOLASE, PEROXISOMAL"/>
    <property type="match status" value="1"/>
</dbReference>
<evidence type="ECO:0000256" key="6">
    <source>
        <dbReference type="RuleBase" id="RU003557"/>
    </source>
</evidence>
<dbReference type="InterPro" id="IPR020613">
    <property type="entry name" value="Thiolase_CS"/>
</dbReference>